<feature type="compositionally biased region" description="Polar residues" evidence="1">
    <location>
        <begin position="529"/>
        <end position="544"/>
    </location>
</feature>
<gene>
    <name evidence="3" type="ORF">RF11_01157</name>
</gene>
<evidence type="ECO:0000313" key="3">
    <source>
        <dbReference type="EMBL" id="KII73786.1"/>
    </source>
</evidence>
<reference evidence="3 4" key="1">
    <citation type="journal article" date="2014" name="Genome Biol. Evol.">
        <title>The genome of the myxosporean Thelohanellus kitauei shows adaptations to nutrient acquisition within its fish host.</title>
        <authorList>
            <person name="Yang Y."/>
            <person name="Xiong J."/>
            <person name="Zhou Z."/>
            <person name="Huo F."/>
            <person name="Miao W."/>
            <person name="Ran C."/>
            <person name="Liu Y."/>
            <person name="Zhang J."/>
            <person name="Feng J."/>
            <person name="Wang M."/>
            <person name="Wang M."/>
            <person name="Wang L."/>
            <person name="Yao B."/>
        </authorList>
    </citation>
    <scope>NUCLEOTIDE SEQUENCE [LARGE SCALE GENOMIC DNA]</scope>
    <source>
        <strain evidence="3">Wuqing</strain>
    </source>
</reference>
<dbReference type="InterPro" id="IPR055093">
    <property type="entry name" value="EPS8_2nd"/>
</dbReference>
<dbReference type="GO" id="GO:0003779">
    <property type="term" value="F:actin binding"/>
    <property type="evidence" value="ECO:0007669"/>
    <property type="project" value="TreeGrafter"/>
</dbReference>
<dbReference type="PANTHER" id="PTHR12287:SF23">
    <property type="entry name" value="AROUSER, ISOFORM A-RELATED"/>
    <property type="match status" value="1"/>
</dbReference>
<feature type="domain" description="EPS8 spectrin-like" evidence="2">
    <location>
        <begin position="195"/>
        <end position="342"/>
    </location>
</feature>
<dbReference type="InterPro" id="IPR039801">
    <property type="entry name" value="EPS8-like"/>
</dbReference>
<feature type="compositionally biased region" description="Low complexity" evidence="1">
    <location>
        <begin position="1275"/>
        <end position="1285"/>
    </location>
</feature>
<feature type="compositionally biased region" description="Polar residues" evidence="1">
    <location>
        <begin position="1189"/>
        <end position="1203"/>
    </location>
</feature>
<dbReference type="PANTHER" id="PTHR12287">
    <property type="entry name" value="EPIDERMAL GROWTH FACTOR RECEPTOR KINASE SUBSTRATE EPS8-RELATED PROTEIN"/>
    <property type="match status" value="1"/>
</dbReference>
<dbReference type="Pfam" id="PF22975">
    <property type="entry name" value="EPS8_2nd"/>
    <property type="match status" value="1"/>
</dbReference>
<dbReference type="GO" id="GO:0035023">
    <property type="term" value="P:regulation of Rho protein signal transduction"/>
    <property type="evidence" value="ECO:0007669"/>
    <property type="project" value="TreeGrafter"/>
</dbReference>
<protein>
    <submittedName>
        <fullName evidence="3">Epidermal growth factor receptor kinase substrate 8-like protein 1</fullName>
    </submittedName>
</protein>
<feature type="region of interest" description="Disordered" evidence="1">
    <location>
        <begin position="1121"/>
        <end position="1210"/>
    </location>
</feature>
<keyword evidence="3" id="KW-0418">Kinase</keyword>
<comment type="caution">
    <text evidence="3">The sequence shown here is derived from an EMBL/GenBank/DDBJ whole genome shotgun (WGS) entry which is preliminary data.</text>
</comment>
<keyword evidence="3" id="KW-0808">Transferase</keyword>
<feature type="region of interest" description="Disordered" evidence="1">
    <location>
        <begin position="1245"/>
        <end position="1295"/>
    </location>
</feature>
<name>A0A0C2N2E8_THEKT</name>
<feature type="region of interest" description="Disordered" evidence="1">
    <location>
        <begin position="881"/>
        <end position="900"/>
    </location>
</feature>
<feature type="region of interest" description="Disordered" evidence="1">
    <location>
        <begin position="829"/>
        <end position="872"/>
    </location>
</feature>
<evidence type="ECO:0000313" key="4">
    <source>
        <dbReference type="Proteomes" id="UP000031668"/>
    </source>
</evidence>
<dbReference type="GO" id="GO:0007266">
    <property type="term" value="P:Rho protein signal transduction"/>
    <property type="evidence" value="ECO:0007669"/>
    <property type="project" value="TreeGrafter"/>
</dbReference>
<dbReference type="GO" id="GO:0005886">
    <property type="term" value="C:plasma membrane"/>
    <property type="evidence" value="ECO:0007669"/>
    <property type="project" value="TreeGrafter"/>
</dbReference>
<organism evidence="3 4">
    <name type="scientific">Thelohanellus kitauei</name>
    <name type="common">Myxosporean</name>
    <dbReference type="NCBI Taxonomy" id="669202"/>
    <lineage>
        <taxon>Eukaryota</taxon>
        <taxon>Metazoa</taxon>
        <taxon>Cnidaria</taxon>
        <taxon>Myxozoa</taxon>
        <taxon>Myxosporea</taxon>
        <taxon>Bivalvulida</taxon>
        <taxon>Platysporina</taxon>
        <taxon>Myxobolidae</taxon>
        <taxon>Thelohanellus</taxon>
    </lineage>
</organism>
<feature type="compositionally biased region" description="Low complexity" evidence="1">
    <location>
        <begin position="1361"/>
        <end position="1373"/>
    </location>
</feature>
<feature type="region of interest" description="Disordered" evidence="1">
    <location>
        <begin position="1353"/>
        <end position="1413"/>
    </location>
</feature>
<keyword evidence="3" id="KW-0675">Receptor</keyword>
<dbReference type="OrthoDB" id="4680325at2759"/>
<proteinExistence type="predicted"/>
<feature type="compositionally biased region" description="Polar residues" evidence="1">
    <location>
        <begin position="846"/>
        <end position="863"/>
    </location>
</feature>
<feature type="region of interest" description="Disordered" evidence="1">
    <location>
        <begin position="515"/>
        <end position="547"/>
    </location>
</feature>
<sequence>MATKDQIFYRPSCGVNPCVDSTDNLCKTKIKHFIGKEPKHKKVFLDLLYVFPFDEKQKCVALSYAKNIFKSLYDCDESPEMGKCVLSVDIKEFSLNVEVDNDHGEFIWAIPTTDLVYAIELETHFKHYVNLIAIQTRPTKFRHGYVLIFDIPHDKNASKICETINYMIENAQDNLIIEAHSDDEFTIDYSMLKSHVNILNNIIKEVIDLAIVVARTVDARKKLEKGKKSNKGKKFKNASLKIIAYSPTSEEFVDIFQKVRLGLNIMARLNPFVNHPNIPELLHHLVSPFSLLTAVCGLDIVTSIKKPYLSTKAIWLIENCLTTNELAFWRTLGDAWNKPRCRLRLSDPWDCDYEPVFRGCKSSEPQDLGSASDCSIEAGDPRYEPDLNLAVVICNHDTGINDELSAFAGSFVNIMRNDGEYYYVLDVEGYEGYLPRSKVCLIKREFGHDSLLVYLRFFMRNLYQDWFYDYRYTYGSQNQQENDQSLSDWEKSVRIHENESHHEFKDTECHEVITPEKSKISSEVDKSTDGSFAHQTHQPEQSPCSDKSKKSYIKWISKSSSKVGKICEPIKESESVDHAQNPVGASDTSFKSSQSHIIVKSTVSDEKSKYSKKSDSKKKKTKGLFWCCRKKPDVDLDHVFVCEEVDQEFVDSQHQPQTVINACTEESKKTSEVTMVSNKSEISVVSKSTVSVSTINLQQSVIESSPPQSSEPCAVQESEHHSFYKEEKVFTECTEKKREDPKGGISLSWEKSEHNKEDCIRVEGMKLFRVRIKLVPSAEPTDMPTEQGKATLFLKSDHEITLRPNSKLVLNQQEITTKFTSTENTSIEYEPPLKTESPSAPCRLQHISSPSEMRRTSLVSPSTLRERSKSQKSYLLPISRKTSSIKKYQPQDTRTSTSSNFVDDDRCVNASGALSDKSLQQTELTEHQLPEPIHESVKDTHQPKQYITSEKLESQTSHVDKTCDFKFQTSEDILKILRKYVPESELLQYYELCDSSTSQLKPEANSFAEFYKQHICQDCGGVCQDTISELDAGKKHALQTTYDQYLSDKKDQITEFATNKVLPYDCQPLNSHKVISNCKQVVKQDVSTSQPPPESTVNCSKIPTDLTYRYESSVTCSNLPKFPTLSSSSDDKTKDSKAVSTPGVNGIKNEFNDDITSSDDLTTVDGPSSFKTMCTSTETPSSIEKVESSKTVGSTEINSSIPTSEPVEETIPPIQEPKLAPELVSDSHVITPTDAAPQPVSIEPLIEVTDTNAPTSEIVESVELTSNKEDKTPSSEKPVSSPPEKNLSPVKPASNEAETIVPAALDPIAIDETSPGSVLPHEVNVIAPSILNAIPEIPVSTHEPVPIVEVHITSTESQPISSESTKPESTSEPVANSDPLASGNTDPTSIESPALSTPKEPADVVPETGSEPRDLLINEEAITTGSEVTIHSDMSISLPTDTTIENTTSIIDDNASAENLSSVEPITTAPSSGEYI</sequence>
<keyword evidence="4" id="KW-1185">Reference proteome</keyword>
<accession>A0A0C2N2E8</accession>
<dbReference type="EMBL" id="JWZT01000664">
    <property type="protein sequence ID" value="KII73786.1"/>
    <property type="molecule type" value="Genomic_DNA"/>
</dbReference>
<feature type="compositionally biased region" description="Basic and acidic residues" evidence="1">
    <location>
        <begin position="515"/>
        <end position="528"/>
    </location>
</feature>
<dbReference type="Proteomes" id="UP000031668">
    <property type="component" value="Unassembled WGS sequence"/>
</dbReference>
<feature type="compositionally biased region" description="Polar residues" evidence="1">
    <location>
        <begin position="1382"/>
        <end position="1395"/>
    </location>
</feature>
<feature type="compositionally biased region" description="Polar residues" evidence="1">
    <location>
        <begin position="1158"/>
        <end position="1182"/>
    </location>
</feature>
<dbReference type="GO" id="GO:0016301">
    <property type="term" value="F:kinase activity"/>
    <property type="evidence" value="ECO:0007669"/>
    <property type="project" value="UniProtKB-KW"/>
</dbReference>
<evidence type="ECO:0000256" key="1">
    <source>
        <dbReference type="SAM" id="MobiDB-lite"/>
    </source>
</evidence>
<evidence type="ECO:0000259" key="2">
    <source>
        <dbReference type="Pfam" id="PF22975"/>
    </source>
</evidence>